<comment type="caution">
    <text evidence="2">The sequence shown here is derived from an EMBL/GenBank/DDBJ whole genome shotgun (WGS) entry which is preliminary data.</text>
</comment>
<reference evidence="2 3" key="1">
    <citation type="submission" date="2023-03" db="EMBL/GenBank/DDBJ databases">
        <title>WGS of Gossypium arboreum.</title>
        <authorList>
            <person name="Yu D."/>
        </authorList>
    </citation>
    <scope>NUCLEOTIDE SEQUENCE [LARGE SCALE GENOMIC DNA]</scope>
    <source>
        <tissue evidence="2">Leaf</tissue>
    </source>
</reference>
<dbReference type="EMBL" id="JARKNE010000012">
    <property type="protein sequence ID" value="KAK5777715.1"/>
    <property type="molecule type" value="Genomic_DNA"/>
</dbReference>
<gene>
    <name evidence="2" type="ORF">PVK06_045682</name>
</gene>
<keyword evidence="3" id="KW-1185">Reference proteome</keyword>
<dbReference type="Proteomes" id="UP001358586">
    <property type="component" value="Chromosome 12"/>
</dbReference>
<proteinExistence type="predicted"/>
<evidence type="ECO:0000313" key="3">
    <source>
        <dbReference type="Proteomes" id="UP001358586"/>
    </source>
</evidence>
<accession>A0ABR0MUR7</accession>
<protein>
    <submittedName>
        <fullName evidence="2">Uncharacterized protein</fullName>
    </submittedName>
</protein>
<sequence length="77" mass="8596">MYTAGDCNLVEVRQLLLLTAGVPNQLKQTEMRCRFRREEPEGEQQFGLQFQASSGSPTSKPGRQLGVFNQSKGSTFD</sequence>
<name>A0ABR0MUR7_GOSAR</name>
<evidence type="ECO:0000256" key="1">
    <source>
        <dbReference type="SAM" id="MobiDB-lite"/>
    </source>
</evidence>
<evidence type="ECO:0000313" key="2">
    <source>
        <dbReference type="EMBL" id="KAK5777715.1"/>
    </source>
</evidence>
<feature type="region of interest" description="Disordered" evidence="1">
    <location>
        <begin position="51"/>
        <end position="77"/>
    </location>
</feature>
<organism evidence="2 3">
    <name type="scientific">Gossypium arboreum</name>
    <name type="common">Tree cotton</name>
    <name type="synonym">Gossypium nanking</name>
    <dbReference type="NCBI Taxonomy" id="29729"/>
    <lineage>
        <taxon>Eukaryota</taxon>
        <taxon>Viridiplantae</taxon>
        <taxon>Streptophyta</taxon>
        <taxon>Embryophyta</taxon>
        <taxon>Tracheophyta</taxon>
        <taxon>Spermatophyta</taxon>
        <taxon>Magnoliopsida</taxon>
        <taxon>eudicotyledons</taxon>
        <taxon>Gunneridae</taxon>
        <taxon>Pentapetalae</taxon>
        <taxon>rosids</taxon>
        <taxon>malvids</taxon>
        <taxon>Malvales</taxon>
        <taxon>Malvaceae</taxon>
        <taxon>Malvoideae</taxon>
        <taxon>Gossypium</taxon>
    </lineage>
</organism>